<comment type="subcellular location">
    <subcellularLocation>
        <location evidence="1">Cytoplasm</location>
        <location evidence="1">Cytosol</location>
    </subcellularLocation>
</comment>
<dbReference type="InterPro" id="IPR008622">
    <property type="entry name" value="FliT"/>
</dbReference>
<evidence type="ECO:0000256" key="1">
    <source>
        <dbReference type="ARBA" id="ARBA00004514"/>
    </source>
</evidence>
<accession>A0A4U1I748</accession>
<gene>
    <name evidence="6" type="ORF">FAZ69_09675</name>
</gene>
<keyword evidence="6" id="KW-0969">Cilium</keyword>
<keyword evidence="6" id="KW-0966">Cell projection</keyword>
<dbReference type="AlphaFoldDB" id="A0A4U1I748"/>
<protein>
    <recommendedName>
        <fullName evidence="5">Flagellar protein FliT</fullName>
    </recommendedName>
</protein>
<evidence type="ECO:0000256" key="2">
    <source>
        <dbReference type="ARBA" id="ARBA00022490"/>
    </source>
</evidence>
<evidence type="ECO:0000256" key="5">
    <source>
        <dbReference type="ARBA" id="ARBA00093797"/>
    </source>
</evidence>
<evidence type="ECO:0000256" key="3">
    <source>
        <dbReference type="ARBA" id="ARBA00022795"/>
    </source>
</evidence>
<keyword evidence="4" id="KW-0143">Chaperone</keyword>
<sequence length="98" mass="10809">MTQESLSRAYELTKTIAAAVEAGDWLFASDLADERSPLLMTLGQTQTPEAIATIRAIQEIDATITRKTQDEREAMICRQSEAMKRVAATSLYNTTGKL</sequence>
<organism evidence="6 7">
    <name type="scientific">Trinickia terrae</name>
    <dbReference type="NCBI Taxonomy" id="2571161"/>
    <lineage>
        <taxon>Bacteria</taxon>
        <taxon>Pseudomonadati</taxon>
        <taxon>Pseudomonadota</taxon>
        <taxon>Betaproteobacteria</taxon>
        <taxon>Burkholderiales</taxon>
        <taxon>Burkholderiaceae</taxon>
        <taxon>Trinickia</taxon>
    </lineage>
</organism>
<keyword evidence="7" id="KW-1185">Reference proteome</keyword>
<dbReference type="OrthoDB" id="9009188at2"/>
<evidence type="ECO:0000313" key="6">
    <source>
        <dbReference type="EMBL" id="TKC89224.1"/>
    </source>
</evidence>
<reference evidence="6 7" key="1">
    <citation type="submission" date="2019-04" db="EMBL/GenBank/DDBJ databases">
        <title>Trinickia sp. 7GSK02, isolated from subtropical forest soil.</title>
        <authorList>
            <person name="Gao Z.-H."/>
            <person name="Qiu L.-H."/>
        </authorList>
    </citation>
    <scope>NUCLEOTIDE SEQUENCE [LARGE SCALE GENOMIC DNA]</scope>
    <source>
        <strain evidence="6 7">7GSK02</strain>
    </source>
</reference>
<keyword evidence="2" id="KW-0963">Cytoplasm</keyword>
<dbReference type="RefSeq" id="WP_136893782.1">
    <property type="nucleotide sequence ID" value="NZ_SWJE01000005.1"/>
</dbReference>
<comment type="caution">
    <text evidence="6">The sequence shown here is derived from an EMBL/GenBank/DDBJ whole genome shotgun (WGS) entry which is preliminary data.</text>
</comment>
<keyword evidence="6" id="KW-0282">Flagellum</keyword>
<evidence type="ECO:0000313" key="7">
    <source>
        <dbReference type="Proteomes" id="UP000305539"/>
    </source>
</evidence>
<dbReference type="EMBL" id="SWJE01000005">
    <property type="protein sequence ID" value="TKC89224.1"/>
    <property type="molecule type" value="Genomic_DNA"/>
</dbReference>
<evidence type="ECO:0000256" key="4">
    <source>
        <dbReference type="ARBA" id="ARBA00023186"/>
    </source>
</evidence>
<proteinExistence type="predicted"/>
<keyword evidence="3" id="KW-1005">Bacterial flagellum biogenesis</keyword>
<dbReference type="Pfam" id="PF05400">
    <property type="entry name" value="FliT"/>
    <property type="match status" value="1"/>
</dbReference>
<name>A0A4U1I748_9BURK</name>
<dbReference type="Proteomes" id="UP000305539">
    <property type="component" value="Unassembled WGS sequence"/>
</dbReference>